<name>U4QY32_9FIRM</name>
<accession>U4QY32</accession>
<dbReference type="RefSeq" id="WP_020817170.1">
    <property type="nucleotide sequence ID" value="NZ_ATAY01000094.1"/>
</dbReference>
<keyword evidence="1" id="KW-0175">Coiled coil</keyword>
<dbReference type="EMBL" id="ATAY01000094">
    <property type="protein sequence ID" value="EPR08057.1"/>
    <property type="molecule type" value="Genomic_DNA"/>
</dbReference>
<protein>
    <submittedName>
        <fullName evidence="2">Uncharacterized protein</fullName>
    </submittedName>
</protein>
<dbReference type="STRING" id="1330534.L323_19060"/>
<dbReference type="OrthoDB" id="1707350at2"/>
<feature type="coiled-coil region" evidence="1">
    <location>
        <begin position="39"/>
        <end position="66"/>
    </location>
</feature>
<evidence type="ECO:0000313" key="3">
    <source>
        <dbReference type="Proteomes" id="UP000016860"/>
    </source>
</evidence>
<organism evidence="2 3">
    <name type="scientific">Ruminiclostridium papyrosolvens C7</name>
    <dbReference type="NCBI Taxonomy" id="1330534"/>
    <lineage>
        <taxon>Bacteria</taxon>
        <taxon>Bacillati</taxon>
        <taxon>Bacillota</taxon>
        <taxon>Clostridia</taxon>
        <taxon>Eubacteriales</taxon>
        <taxon>Oscillospiraceae</taxon>
        <taxon>Ruminiclostridium</taxon>
    </lineage>
</organism>
<reference evidence="2 3" key="1">
    <citation type="journal article" date="2013" name="Genome Announc.">
        <title>Draft Genome Sequence of the Cellulolytic Bacterium Clostridium papyrosolvens C7 (ATCC 700395).</title>
        <authorList>
            <person name="Zepeda V."/>
            <person name="Dassa B."/>
            <person name="Borovok I."/>
            <person name="Lamed R."/>
            <person name="Bayer E.A."/>
            <person name="Cate J.H."/>
        </authorList>
    </citation>
    <scope>NUCLEOTIDE SEQUENCE [LARGE SCALE GENOMIC DNA]</scope>
    <source>
        <strain evidence="2 3">C7</strain>
    </source>
</reference>
<gene>
    <name evidence="2" type="ORF">L323_19060</name>
</gene>
<evidence type="ECO:0000256" key="1">
    <source>
        <dbReference type="SAM" id="Coils"/>
    </source>
</evidence>
<dbReference type="AlphaFoldDB" id="U4QY32"/>
<feature type="coiled-coil region" evidence="1">
    <location>
        <begin position="147"/>
        <end position="181"/>
    </location>
</feature>
<proteinExistence type="predicted"/>
<comment type="caution">
    <text evidence="2">The sequence shown here is derived from an EMBL/GenBank/DDBJ whole genome shotgun (WGS) entry which is preliminary data.</text>
</comment>
<dbReference type="PATRIC" id="fig|1330534.3.peg.3784"/>
<dbReference type="Proteomes" id="UP000016860">
    <property type="component" value="Unassembled WGS sequence"/>
</dbReference>
<evidence type="ECO:0000313" key="2">
    <source>
        <dbReference type="EMBL" id="EPR08057.1"/>
    </source>
</evidence>
<sequence>MWNIFNKRNKDHGFDLKVLFKNDISLLTLDERWNGIFKKMEKTNDITECENRIKELLKEQSRLITESKDISIKKKECMDSIIRLTTEVFDKNNKEAHTKMQECEKSIVAINKKMEENEERLLDIPKEIREENLQLLEYTVKQVYFSIRENQVRVAELDKEIAEAKERLKKMIEERELLAEDYSDTYSYFHDLLGKDELQKLDEIYFSK</sequence>